<dbReference type="PANTHER" id="PTHR32198:SF2">
    <property type="entry name" value="MITOCHONDRIAL ESCAPE PROTEIN 2"/>
    <property type="match status" value="1"/>
</dbReference>
<evidence type="ECO:0000256" key="8">
    <source>
        <dbReference type="ARBA" id="ARBA00022989"/>
    </source>
</evidence>
<keyword evidence="6 12" id="KW-0999">Mitochondrion inner membrane</keyword>
<comment type="subcellular location">
    <subcellularLocation>
        <location evidence="1 12">Mitochondrion inner membrane</location>
        <topology evidence="1 12">Single-pass membrane protein</topology>
    </subcellularLocation>
</comment>
<keyword evidence="10 12" id="KW-0472">Membrane</keyword>
<evidence type="ECO:0000256" key="12">
    <source>
        <dbReference type="RuleBase" id="RU367108"/>
    </source>
</evidence>
<dbReference type="InterPro" id="IPR012677">
    <property type="entry name" value="Nucleotide-bd_a/b_plait_sf"/>
</dbReference>
<dbReference type="CDD" id="cd12433">
    <property type="entry name" value="RRM_Yme2p_like"/>
    <property type="match status" value="1"/>
</dbReference>
<dbReference type="GO" id="GO:0006397">
    <property type="term" value="P:mRNA processing"/>
    <property type="evidence" value="ECO:0007669"/>
    <property type="project" value="UniProtKB-UniRule"/>
</dbReference>
<dbReference type="AlphaFoldDB" id="A0A9P7V8B8"/>
<keyword evidence="12" id="KW-0694">RNA-binding</keyword>
<name>A0A9P7V8B8_9ASCO</name>
<dbReference type="GO" id="GO:0005743">
    <property type="term" value="C:mitochondrial inner membrane"/>
    <property type="evidence" value="ECO:0007669"/>
    <property type="project" value="UniProtKB-SubCell"/>
</dbReference>
<protein>
    <recommendedName>
        <fullName evidence="3 12">Mitochondrial escape protein 2</fullName>
    </recommendedName>
</protein>
<dbReference type="Proteomes" id="UP000790833">
    <property type="component" value="Unassembled WGS sequence"/>
</dbReference>
<evidence type="ECO:0000256" key="9">
    <source>
        <dbReference type="ARBA" id="ARBA00023128"/>
    </source>
</evidence>
<keyword evidence="4 12" id="KW-0507">mRNA processing</keyword>
<feature type="transmembrane region" description="Helical" evidence="12">
    <location>
        <begin position="291"/>
        <end position="311"/>
    </location>
</feature>
<dbReference type="Pfam" id="PF10443">
    <property type="entry name" value="RNA12"/>
    <property type="match status" value="1"/>
</dbReference>
<evidence type="ECO:0000313" key="16">
    <source>
        <dbReference type="Proteomes" id="UP000790833"/>
    </source>
</evidence>
<dbReference type="InterPro" id="IPR000504">
    <property type="entry name" value="RRM_dom"/>
</dbReference>
<keyword evidence="8 12" id="KW-1133">Transmembrane helix</keyword>
<evidence type="ECO:0000256" key="11">
    <source>
        <dbReference type="ARBA" id="ARBA00025276"/>
    </source>
</evidence>
<dbReference type="GeneID" id="66114883"/>
<keyword evidence="9 12" id="KW-0496">Mitochondrion</keyword>
<reference evidence="15" key="1">
    <citation type="submission" date="2021-03" db="EMBL/GenBank/DDBJ databases">
        <authorList>
            <person name="Palmer J.M."/>
        </authorList>
    </citation>
    <scope>NUCLEOTIDE SEQUENCE</scope>
    <source>
        <strain evidence="15">ARV_011</strain>
    </source>
</reference>
<dbReference type="InterPro" id="IPR027417">
    <property type="entry name" value="P-loop_NTPase"/>
</dbReference>
<dbReference type="InterPro" id="IPR035979">
    <property type="entry name" value="RBD_domain_sf"/>
</dbReference>
<comment type="caution">
    <text evidence="15">The sequence shown here is derived from an EMBL/GenBank/DDBJ whole genome shotgun (WGS) entry which is preliminary data.</text>
</comment>
<dbReference type="Gene3D" id="3.30.70.330">
    <property type="match status" value="1"/>
</dbReference>
<dbReference type="EMBL" id="JAHMUF010000016">
    <property type="protein sequence ID" value="KAG7192726.1"/>
    <property type="molecule type" value="Genomic_DNA"/>
</dbReference>
<evidence type="ECO:0000259" key="13">
    <source>
        <dbReference type="Pfam" id="PF00076"/>
    </source>
</evidence>
<dbReference type="PANTHER" id="PTHR32198">
    <property type="entry name" value="MITOCHONDRIAL ESCAPE PROTEIN 2"/>
    <property type="match status" value="1"/>
</dbReference>
<evidence type="ECO:0000256" key="1">
    <source>
        <dbReference type="ARBA" id="ARBA00004434"/>
    </source>
</evidence>
<accession>A0A9P7V8B8</accession>
<keyword evidence="5 12" id="KW-0812">Transmembrane</keyword>
<evidence type="ECO:0000256" key="3">
    <source>
        <dbReference type="ARBA" id="ARBA00020222"/>
    </source>
</evidence>
<evidence type="ECO:0000256" key="7">
    <source>
        <dbReference type="ARBA" id="ARBA00022946"/>
    </source>
</evidence>
<gene>
    <name evidence="15" type="primary">YME2</name>
    <name evidence="15" type="ORF">KQ657_001509</name>
</gene>
<dbReference type="InterPro" id="IPR039627">
    <property type="entry name" value="Yme2_C"/>
</dbReference>
<dbReference type="InterPro" id="IPR034260">
    <property type="entry name" value="Yme2_RRM"/>
</dbReference>
<comment type="similarity">
    <text evidence="2 12">Belongs to the YME2 family.</text>
</comment>
<evidence type="ECO:0000313" key="15">
    <source>
        <dbReference type="EMBL" id="KAG7192726.1"/>
    </source>
</evidence>
<dbReference type="SUPFAM" id="SSF52540">
    <property type="entry name" value="P-loop containing nucleoside triphosphate hydrolases"/>
    <property type="match status" value="1"/>
</dbReference>
<organism evidence="15 16">
    <name type="scientific">Scheffersomyces spartinae</name>
    <dbReference type="NCBI Taxonomy" id="45513"/>
    <lineage>
        <taxon>Eukaryota</taxon>
        <taxon>Fungi</taxon>
        <taxon>Dikarya</taxon>
        <taxon>Ascomycota</taxon>
        <taxon>Saccharomycotina</taxon>
        <taxon>Pichiomycetes</taxon>
        <taxon>Debaryomycetaceae</taxon>
        <taxon>Scheffersomyces</taxon>
    </lineage>
</organism>
<evidence type="ECO:0000256" key="4">
    <source>
        <dbReference type="ARBA" id="ARBA00022664"/>
    </source>
</evidence>
<sequence>MIRRTGHSAVLRTFRLNRAAFAGPVTRCYSSEIENLKRATDSGEADNSAGVTGVIDLQKQREILVYFNDRYPLSISNTFVKHIVKLAWAGFRGPFDDKTQESKLWEISNTLKNPLPQGTKILEFIPFKRDGGAFAKFNVPPGTTGDELLGMIQLNIKVNEEKNSKGIWARVNGLFWSKSPTTFPVKGTPWIEDLRRIPSSQLKVKFEGPSLTEEELFLLFRRYGAIQEIVPFSATDGFAKVIFTRVRPAISAKNCLTGLSLNKGKTVLHIQFIPMKKVSWIRDAIVNHQRISIPIILALLATFAVLIFDPIREFFIETKITHRYSLRNYKDTYVVRLLLWPYYVLSNWLDEGYDYIEKHVERKLGVQCDEVTEKSVTRAGTPVMVEETSSLWNEREEKSKQLKLWILENINTFIVVRGPKGAGKEEFVLDHTLLADNELKEKILYVNCDVLVKSRSENALLKNTASQLGYFPLFTWTNNISQFIDLGLQGLTGQKSGLSESKETQLKNMFLLTTQAIRNINGKEYKKYKSAVERMQKRIKRQSSTETSPALAPVGSEASIEELKAPEFDVSREDVFLREHPEVKPIIVINRFHGKSANKDNDYIYNMISEWSALLIQGNLAHVIFITSDIGSVLRLNTYLPNNVFKTITLSDASSTSAKLFVMNQLKGKNLVNPDIVEDCVEPLGGRMLDLQAYVRRLNSGESPDVALDEMVTQAAEQVTTFFLNANQEVNPDNTWTTSQVWYLVKKLAKNDTIEFGEIMSSPFFKNPNSSIATLSALEKFDLITLERDKGVLVKIHIGRPLFKSAFSSLVDDVSLYKLYESEFITNLMSFENAKVAKIEDELTKLRGFSNFGTRVNYLSDKLDASTDKLVSLEKEYKDVLALDPDASCKASSSSSRFSLKLF</sequence>
<dbReference type="GO" id="GO:0003723">
    <property type="term" value="F:RNA binding"/>
    <property type="evidence" value="ECO:0007669"/>
    <property type="project" value="UniProtKB-UniRule"/>
</dbReference>
<dbReference type="InterPro" id="IPR018850">
    <property type="entry name" value="Mt_escape_2_C"/>
</dbReference>
<feature type="domain" description="Mitochondrial escape protein 2 C-terminal" evidence="14">
    <location>
        <begin position="395"/>
        <end position="847"/>
    </location>
</feature>
<evidence type="ECO:0000256" key="5">
    <source>
        <dbReference type="ARBA" id="ARBA00022692"/>
    </source>
</evidence>
<evidence type="ECO:0000256" key="6">
    <source>
        <dbReference type="ARBA" id="ARBA00022792"/>
    </source>
</evidence>
<dbReference type="RefSeq" id="XP_043048276.1">
    <property type="nucleotide sequence ID" value="XM_043192304.1"/>
</dbReference>
<dbReference type="Pfam" id="PF00076">
    <property type="entry name" value="RRM_1"/>
    <property type="match status" value="1"/>
</dbReference>
<comment type="function">
    <text evidence="11 12">Plays a role in maintaining the mitochondrial genome and in controlling the mtDNA escape. Involved in the regulation of mtDNA nucleotide structure and number. May have a dispensable role in early maturation of pre-rRNA.</text>
</comment>
<dbReference type="SUPFAM" id="SSF54928">
    <property type="entry name" value="RNA-binding domain, RBD"/>
    <property type="match status" value="1"/>
</dbReference>
<feature type="domain" description="RRM" evidence="13">
    <location>
        <begin position="209"/>
        <end position="262"/>
    </location>
</feature>
<keyword evidence="16" id="KW-1185">Reference proteome</keyword>
<evidence type="ECO:0000259" key="14">
    <source>
        <dbReference type="Pfam" id="PF10443"/>
    </source>
</evidence>
<evidence type="ECO:0000256" key="10">
    <source>
        <dbReference type="ARBA" id="ARBA00023136"/>
    </source>
</evidence>
<keyword evidence="7" id="KW-0809">Transit peptide</keyword>
<evidence type="ECO:0000256" key="2">
    <source>
        <dbReference type="ARBA" id="ARBA00010320"/>
    </source>
</evidence>
<dbReference type="OrthoDB" id="10267654at2759"/>
<proteinExistence type="inferred from homology"/>